<organism evidence="3">
    <name type="scientific">Schistosoma curassoni</name>
    <dbReference type="NCBI Taxonomy" id="6186"/>
    <lineage>
        <taxon>Eukaryota</taxon>
        <taxon>Metazoa</taxon>
        <taxon>Spiralia</taxon>
        <taxon>Lophotrochozoa</taxon>
        <taxon>Platyhelminthes</taxon>
        <taxon>Trematoda</taxon>
        <taxon>Digenea</taxon>
        <taxon>Strigeidida</taxon>
        <taxon>Schistosomatoidea</taxon>
        <taxon>Schistosomatidae</taxon>
        <taxon>Schistosoma</taxon>
    </lineage>
</organism>
<reference evidence="3" key="1">
    <citation type="submission" date="2016-06" db="UniProtKB">
        <authorList>
            <consortium name="WormBaseParasite"/>
        </authorList>
    </citation>
    <scope>IDENTIFICATION</scope>
</reference>
<protein>
    <submittedName>
        <fullName evidence="1 3">Uncharacterized protein</fullName>
    </submittedName>
</protein>
<sequence>MYLHLIVDLRYGTRTQYHSLHRHWVIHVATGSIANHSPSSPIMLVN</sequence>
<proteinExistence type="predicted"/>
<gene>
    <name evidence="1" type="ORF">SCUD_LOCUS8619</name>
</gene>
<evidence type="ECO:0000313" key="3">
    <source>
        <dbReference type="WBParaSite" id="SCUD_0000861901-mRNA-1"/>
    </source>
</evidence>
<dbReference type="Proteomes" id="UP000279833">
    <property type="component" value="Unassembled WGS sequence"/>
</dbReference>
<evidence type="ECO:0000313" key="2">
    <source>
        <dbReference type="Proteomes" id="UP000279833"/>
    </source>
</evidence>
<dbReference type="AlphaFoldDB" id="A0A183K0V6"/>
<evidence type="ECO:0000313" key="1">
    <source>
        <dbReference type="EMBL" id="VDP31683.1"/>
    </source>
</evidence>
<name>A0A183K0V6_9TREM</name>
<keyword evidence="2" id="KW-1185">Reference proteome</keyword>
<dbReference type="EMBL" id="UZAK01032830">
    <property type="protein sequence ID" value="VDP31683.1"/>
    <property type="molecule type" value="Genomic_DNA"/>
</dbReference>
<dbReference type="WBParaSite" id="SCUD_0000861901-mRNA-1">
    <property type="protein sequence ID" value="SCUD_0000861901-mRNA-1"/>
    <property type="gene ID" value="SCUD_0000861901"/>
</dbReference>
<accession>A0A183K0V6</accession>
<reference evidence="1 2" key="2">
    <citation type="submission" date="2018-11" db="EMBL/GenBank/DDBJ databases">
        <authorList>
            <consortium name="Pathogen Informatics"/>
        </authorList>
    </citation>
    <scope>NUCLEOTIDE SEQUENCE [LARGE SCALE GENOMIC DNA]</scope>
    <source>
        <strain evidence="1">Dakar</strain>
        <strain evidence="2">Dakar, Senegal</strain>
    </source>
</reference>